<evidence type="ECO:0000313" key="11">
    <source>
        <dbReference type="Proteomes" id="UP000306630"/>
    </source>
</evidence>
<gene>
    <name evidence="8" type="ORF">A4V02_09550</name>
    <name evidence="9" type="ORF">E5333_07635</name>
</gene>
<evidence type="ECO:0000313" key="10">
    <source>
        <dbReference type="Proteomes" id="UP000186351"/>
    </source>
</evidence>
<dbReference type="KEGG" id="pary:A4V02_09550"/>
<evidence type="ECO:0000256" key="2">
    <source>
        <dbReference type="ARBA" id="ARBA00008034"/>
    </source>
</evidence>
<feature type="transmembrane region" description="Helical" evidence="7">
    <location>
        <begin position="6"/>
        <end position="29"/>
    </location>
</feature>
<evidence type="ECO:0000256" key="6">
    <source>
        <dbReference type="RuleBase" id="RU003943"/>
    </source>
</evidence>
<dbReference type="GO" id="GO:0055085">
    <property type="term" value="P:transmembrane transport"/>
    <property type="evidence" value="ECO:0007669"/>
    <property type="project" value="InterPro"/>
</dbReference>
<evidence type="ECO:0000256" key="7">
    <source>
        <dbReference type="SAM" id="Phobius"/>
    </source>
</evidence>
<dbReference type="EMBL" id="CP015402">
    <property type="protein sequence ID" value="ANU63943.1"/>
    <property type="molecule type" value="Genomic_DNA"/>
</dbReference>
<feature type="transmembrane region" description="Helical" evidence="7">
    <location>
        <begin position="164"/>
        <end position="184"/>
    </location>
</feature>
<dbReference type="STRING" id="1796646.A4V02_09550"/>
<sequence length="271" mass="29019">MSFLDYTFFQYALVGLVIISIAGSMIGTYITTRRMVSITGGITHACFGGLGLGYFLGISPVITAAVFAVASALGIESLSTRYRVREDSAIAVVWSLGMAVGILFVFLTPGYVPELNSFLFGNVLTISSIDLMAFAIYTTVTALFLACFRKVVVACAFDSDFARVAGLPVRWVNSIMTAVVAVGIVLTIRLIGIMLLISILTVPVIVAEIWCRRFISIMAMAAAVGVVSSAGGLFLATVVDVPCSAMIVLLQIGVYLLSRVSFSLMMRRKMQ</sequence>
<dbReference type="PANTHER" id="PTHR30477:SF18">
    <property type="entry name" value="METAL TRANSPORT SYSTEM MEMBRANE PROTEIN CT_417-RELATED"/>
    <property type="match status" value="1"/>
</dbReference>
<feature type="transmembrane region" description="Helical" evidence="7">
    <location>
        <begin position="90"/>
        <end position="111"/>
    </location>
</feature>
<dbReference type="GO" id="GO:0010043">
    <property type="term" value="P:response to zinc ion"/>
    <property type="evidence" value="ECO:0007669"/>
    <property type="project" value="TreeGrafter"/>
</dbReference>
<feature type="transmembrane region" description="Helical" evidence="7">
    <location>
        <begin position="217"/>
        <end position="239"/>
    </location>
</feature>
<organism evidence="8 10">
    <name type="scientific">Muribaculum intestinale</name>
    <dbReference type="NCBI Taxonomy" id="1796646"/>
    <lineage>
        <taxon>Bacteria</taxon>
        <taxon>Pseudomonadati</taxon>
        <taxon>Bacteroidota</taxon>
        <taxon>Bacteroidia</taxon>
        <taxon>Bacteroidales</taxon>
        <taxon>Muribaculaceae</taxon>
        <taxon>Muribaculum</taxon>
    </lineage>
</organism>
<keyword evidence="10" id="KW-1185">Reference proteome</keyword>
<accession>A0A1Z2XHQ4</accession>
<keyword evidence="6" id="KW-0813">Transport</keyword>
<evidence type="ECO:0000256" key="5">
    <source>
        <dbReference type="ARBA" id="ARBA00023136"/>
    </source>
</evidence>
<evidence type="ECO:0000313" key="8">
    <source>
        <dbReference type="EMBL" id="ANU63943.1"/>
    </source>
</evidence>
<protein>
    <submittedName>
        <fullName evidence="9">Metal ABC transporter permease</fullName>
    </submittedName>
</protein>
<keyword evidence="3 6" id="KW-0812">Transmembrane</keyword>
<dbReference type="GeneID" id="65537112"/>
<reference evidence="9 11" key="3">
    <citation type="submission" date="2019-04" db="EMBL/GenBank/DDBJ databases">
        <title>Microbes associate with the intestines of laboratory mice.</title>
        <authorList>
            <person name="Navarre W."/>
            <person name="Wong E."/>
            <person name="Huang K."/>
            <person name="Tropini C."/>
            <person name="Ng K."/>
            <person name="Yu B."/>
        </authorList>
    </citation>
    <scope>NUCLEOTIDE SEQUENCE [LARGE SCALE GENOMIC DNA]</scope>
    <source>
        <strain evidence="9 11">NM06_A21</strain>
    </source>
</reference>
<evidence type="ECO:0000256" key="1">
    <source>
        <dbReference type="ARBA" id="ARBA00004141"/>
    </source>
</evidence>
<dbReference type="AlphaFoldDB" id="A0A1B1SAX0"/>
<dbReference type="InterPro" id="IPR001626">
    <property type="entry name" value="ABC_TroCD"/>
</dbReference>
<dbReference type="OrthoDB" id="9798540at2"/>
<feature type="transmembrane region" description="Helical" evidence="7">
    <location>
        <begin position="245"/>
        <end position="265"/>
    </location>
</feature>
<dbReference type="Pfam" id="PF00950">
    <property type="entry name" value="ABC-3"/>
    <property type="match status" value="1"/>
</dbReference>
<keyword evidence="5 7" id="KW-0472">Membrane</keyword>
<evidence type="ECO:0000313" key="9">
    <source>
        <dbReference type="EMBL" id="TGY74026.1"/>
    </source>
</evidence>
<accession>A0A1B1SAX0</accession>
<feature type="transmembrane region" description="Helical" evidence="7">
    <location>
        <begin position="190"/>
        <end position="210"/>
    </location>
</feature>
<feature type="transmembrane region" description="Helical" evidence="7">
    <location>
        <begin position="131"/>
        <end position="152"/>
    </location>
</feature>
<proteinExistence type="inferred from homology"/>
<comment type="subcellular location">
    <subcellularLocation>
        <location evidence="6">Cell membrane</location>
        <topology evidence="6">Multi-pass membrane protein</topology>
    </subcellularLocation>
    <subcellularLocation>
        <location evidence="1">Membrane</location>
        <topology evidence="1">Multi-pass membrane protein</topology>
    </subcellularLocation>
</comment>
<name>A0A1B1SAX0_9BACT</name>
<dbReference type="Proteomes" id="UP000306630">
    <property type="component" value="Unassembled WGS sequence"/>
</dbReference>
<dbReference type="Proteomes" id="UP000186351">
    <property type="component" value="Chromosome"/>
</dbReference>
<dbReference type="EMBL" id="SRYD01000026">
    <property type="protein sequence ID" value="TGY74026.1"/>
    <property type="molecule type" value="Genomic_DNA"/>
</dbReference>
<dbReference type="InterPro" id="IPR037294">
    <property type="entry name" value="ABC_BtuC-like"/>
</dbReference>
<dbReference type="PANTHER" id="PTHR30477">
    <property type="entry name" value="ABC-TRANSPORTER METAL-BINDING PROTEIN"/>
    <property type="match status" value="1"/>
</dbReference>
<comment type="similarity">
    <text evidence="2 6">Belongs to the ABC-3 integral membrane protein family.</text>
</comment>
<dbReference type="Gene3D" id="1.10.3470.10">
    <property type="entry name" value="ABC transporter involved in vitamin B12 uptake, BtuC"/>
    <property type="match status" value="1"/>
</dbReference>
<dbReference type="GO" id="GO:0043190">
    <property type="term" value="C:ATP-binding cassette (ABC) transporter complex"/>
    <property type="evidence" value="ECO:0007669"/>
    <property type="project" value="InterPro"/>
</dbReference>
<dbReference type="RefSeq" id="WP_068961241.1">
    <property type="nucleotide sequence ID" value="NZ_CAJTAP010000003.1"/>
</dbReference>
<keyword evidence="4 7" id="KW-1133">Transmembrane helix</keyword>
<reference evidence="10" key="1">
    <citation type="submission" date="2016-04" db="EMBL/GenBank/DDBJ databases">
        <title>Complete Genome Sequences of Twelve Strains of a Stable Defined Moderately Diverse Mouse Microbiota 2 (sDMDMm2).</title>
        <authorList>
            <person name="Uchimura Y."/>
            <person name="Wyss M."/>
            <person name="Brugiroux S."/>
            <person name="Limenitakis J.P."/>
            <person name="Stecher B."/>
            <person name="McCoy K.D."/>
            <person name="Macpherson A.J."/>
        </authorList>
    </citation>
    <scope>NUCLEOTIDE SEQUENCE [LARGE SCALE GENOMIC DNA]</scope>
    <source>
        <strain evidence="10">YL27</strain>
    </source>
</reference>
<evidence type="ECO:0000256" key="4">
    <source>
        <dbReference type="ARBA" id="ARBA00022989"/>
    </source>
</evidence>
<evidence type="ECO:0000256" key="3">
    <source>
        <dbReference type="ARBA" id="ARBA00022692"/>
    </source>
</evidence>
<dbReference type="SUPFAM" id="SSF81345">
    <property type="entry name" value="ABC transporter involved in vitamin B12 uptake, BtuC"/>
    <property type="match status" value="1"/>
</dbReference>
<reference evidence="8" key="2">
    <citation type="submission" date="2017-04" db="EMBL/GenBank/DDBJ databases">
        <title>Complete Genome Sequences of Twelve Strains of a Stable Defined Moderately Diverse Mouse Microbiota 2 (sDMDMm2).</title>
        <authorList>
            <person name="Uchimura Y."/>
            <person name="Wyss M."/>
            <person name="Brugiroux S."/>
            <person name="Limenitakis J.P."/>
            <person name="Stecher B."/>
            <person name="McCoy K.D."/>
            <person name="Macpherson A.J."/>
        </authorList>
    </citation>
    <scope>NUCLEOTIDE SEQUENCE</scope>
    <source>
        <strain evidence="8">YL27</strain>
    </source>
</reference>